<dbReference type="RefSeq" id="WP_067875119.1">
    <property type="nucleotide sequence ID" value="NZ_CP013979.1"/>
</dbReference>
<dbReference type="EMBL" id="CP013979">
    <property type="protein sequence ID" value="ANJ26590.1"/>
    <property type="molecule type" value="Genomic_DNA"/>
</dbReference>
<dbReference type="OrthoDB" id="4892048at2"/>
<evidence type="ECO:0000313" key="2">
    <source>
        <dbReference type="Proteomes" id="UP000078437"/>
    </source>
</evidence>
<dbReference type="AlphaFoldDB" id="A0A191WE87"/>
<keyword evidence="2" id="KW-1185">Reference proteome</keyword>
<reference evidence="2" key="2">
    <citation type="submission" date="2016-01" db="EMBL/GenBank/DDBJ databases">
        <title>Complete genome sequence of Agromyces aureus AR33T and comparison with related organisms.</title>
        <authorList>
            <person name="Corretto E."/>
            <person name="Antonielli L."/>
            <person name="Sessitsch A."/>
            <person name="Brader G."/>
        </authorList>
    </citation>
    <scope>NUCLEOTIDE SEQUENCE [LARGE SCALE GENOMIC DNA]</scope>
    <source>
        <strain evidence="2">AR33</strain>
    </source>
</reference>
<organism evidence="1 2">
    <name type="scientific">Agromyces aureus</name>
    <dbReference type="NCBI Taxonomy" id="453304"/>
    <lineage>
        <taxon>Bacteria</taxon>
        <taxon>Bacillati</taxon>
        <taxon>Actinomycetota</taxon>
        <taxon>Actinomycetes</taxon>
        <taxon>Micrococcales</taxon>
        <taxon>Microbacteriaceae</taxon>
        <taxon>Agromyces</taxon>
    </lineage>
</organism>
<reference evidence="1 2" key="1">
    <citation type="journal article" date="2016" name="Int. J. Syst. Evol. Microbiol.">
        <title>Agromyces aureus sp. nov., isolated from the rhizosphere of Salix caprea L. grown in a heavy-metal-contaminated soil.</title>
        <authorList>
            <person name="Corretto E."/>
            <person name="Antonielli L."/>
            <person name="Sessitsch A."/>
            <person name="Compant S."/>
            <person name="Gorfer M."/>
            <person name="Kuffner M."/>
            <person name="Brader G."/>
        </authorList>
    </citation>
    <scope>NUCLEOTIDE SEQUENCE [LARGE SCALE GENOMIC DNA]</scope>
    <source>
        <strain evidence="1 2">AR33</strain>
    </source>
</reference>
<name>A0A191WE87_9MICO</name>
<dbReference type="STRING" id="453304.ATC03_07550"/>
<gene>
    <name evidence="1" type="ORF">ATC03_07550</name>
</gene>
<dbReference type="Proteomes" id="UP000078437">
    <property type="component" value="Chromosome"/>
</dbReference>
<dbReference type="KEGG" id="agy:ATC03_07550"/>
<sequence>MRQDPSLRASEQIAIGHSWGLANVTSSEVAGTHYDKVVSLSGAGMLPEWEPGSTTAYQDLSYRDLLQSAQSLDVVWDGRNPRDHTAFEHGEFFLGPQDEILEHATETVNVQGYPQTTIDARAFGVLLDNHNLITRNVPANAAVLESVLSMVKR</sequence>
<accession>A0A191WE87</accession>
<protein>
    <submittedName>
        <fullName evidence="1">Uncharacterized protein</fullName>
    </submittedName>
</protein>
<proteinExistence type="predicted"/>
<evidence type="ECO:0000313" key="1">
    <source>
        <dbReference type="EMBL" id="ANJ26590.1"/>
    </source>
</evidence>